<feature type="compositionally biased region" description="Low complexity" evidence="1">
    <location>
        <begin position="42"/>
        <end position="52"/>
    </location>
</feature>
<comment type="caution">
    <text evidence="2">The sequence shown here is derived from an EMBL/GenBank/DDBJ whole genome shotgun (WGS) entry which is preliminary data.</text>
</comment>
<proteinExistence type="predicted"/>
<evidence type="ECO:0000313" key="3">
    <source>
        <dbReference type="Proteomes" id="UP000053244"/>
    </source>
</evidence>
<feature type="region of interest" description="Disordered" evidence="1">
    <location>
        <begin position="33"/>
        <end position="64"/>
    </location>
</feature>
<dbReference type="RefSeq" id="WP_067694633.1">
    <property type="nucleotide sequence ID" value="NZ_LLZH01000223.1"/>
</dbReference>
<reference evidence="2 3" key="1">
    <citation type="submission" date="2015-10" db="EMBL/GenBank/DDBJ databases">
        <authorList>
            <person name="Gilbert D.G."/>
        </authorList>
    </citation>
    <scope>NUCLEOTIDE SEQUENCE [LARGE SCALE GENOMIC DNA]</scope>
    <source>
        <strain evidence="2 3">NRRL B-16712</strain>
    </source>
</reference>
<dbReference type="AlphaFoldDB" id="A0A124GA63"/>
<dbReference type="Proteomes" id="UP000053244">
    <property type="component" value="Unassembled WGS sequence"/>
</dbReference>
<evidence type="ECO:0000256" key="1">
    <source>
        <dbReference type="SAM" id="MobiDB-lite"/>
    </source>
</evidence>
<organism evidence="2 3">
    <name type="scientific">Actinoplanes awajinensis subsp. mycoplanecinus</name>
    <dbReference type="NCBI Taxonomy" id="135947"/>
    <lineage>
        <taxon>Bacteria</taxon>
        <taxon>Bacillati</taxon>
        <taxon>Actinomycetota</taxon>
        <taxon>Actinomycetes</taxon>
        <taxon>Micromonosporales</taxon>
        <taxon>Micromonosporaceae</taxon>
        <taxon>Actinoplanes</taxon>
    </lineage>
</organism>
<evidence type="ECO:0000313" key="2">
    <source>
        <dbReference type="EMBL" id="KUL31257.1"/>
    </source>
</evidence>
<name>A0A124GA63_9ACTN</name>
<accession>A0A124GA63</accession>
<gene>
    <name evidence="2" type="ORF">ADL15_22675</name>
</gene>
<protein>
    <submittedName>
        <fullName evidence="2">Uncharacterized protein</fullName>
    </submittedName>
</protein>
<keyword evidence="3" id="KW-1185">Reference proteome</keyword>
<sequence length="64" mass="7034">MTAQRLQHRLGDLAGKLQRGRDRQLVLEEEPLRAQDGEFHGGPELAAGGPPLTVRPQGKPVREV</sequence>
<dbReference type="EMBL" id="LLZH01000223">
    <property type="protein sequence ID" value="KUL31257.1"/>
    <property type="molecule type" value="Genomic_DNA"/>
</dbReference>